<evidence type="ECO:0000313" key="2">
    <source>
        <dbReference type="EMBL" id="PPQ88933.1"/>
    </source>
</evidence>
<organism evidence="2 3">
    <name type="scientific">Psilocybe cyanescens</name>
    <dbReference type="NCBI Taxonomy" id="93625"/>
    <lineage>
        <taxon>Eukaryota</taxon>
        <taxon>Fungi</taxon>
        <taxon>Dikarya</taxon>
        <taxon>Basidiomycota</taxon>
        <taxon>Agaricomycotina</taxon>
        <taxon>Agaricomycetes</taxon>
        <taxon>Agaricomycetidae</taxon>
        <taxon>Agaricales</taxon>
        <taxon>Agaricineae</taxon>
        <taxon>Strophariaceae</taxon>
        <taxon>Psilocybe</taxon>
    </lineage>
</organism>
<protein>
    <submittedName>
        <fullName evidence="2">Uncharacterized protein</fullName>
    </submittedName>
</protein>
<gene>
    <name evidence="2" type="ORF">CVT25_005271</name>
</gene>
<dbReference type="InParanoid" id="A0A409XDS2"/>
<comment type="caution">
    <text evidence="2">The sequence shown here is derived from an EMBL/GenBank/DDBJ whole genome shotgun (WGS) entry which is preliminary data.</text>
</comment>
<feature type="region of interest" description="Disordered" evidence="1">
    <location>
        <begin position="82"/>
        <end position="118"/>
    </location>
</feature>
<feature type="compositionally biased region" description="Low complexity" evidence="1">
    <location>
        <begin position="87"/>
        <end position="102"/>
    </location>
</feature>
<feature type="compositionally biased region" description="Polar residues" evidence="1">
    <location>
        <begin position="109"/>
        <end position="118"/>
    </location>
</feature>
<reference evidence="2 3" key="1">
    <citation type="journal article" date="2018" name="Evol. Lett.">
        <title>Horizontal gene cluster transfer increased hallucinogenic mushroom diversity.</title>
        <authorList>
            <person name="Reynolds H.T."/>
            <person name="Vijayakumar V."/>
            <person name="Gluck-Thaler E."/>
            <person name="Korotkin H.B."/>
            <person name="Matheny P.B."/>
            <person name="Slot J.C."/>
        </authorList>
    </citation>
    <scope>NUCLEOTIDE SEQUENCE [LARGE SCALE GENOMIC DNA]</scope>
    <source>
        <strain evidence="2 3">2631</strain>
    </source>
</reference>
<dbReference type="Proteomes" id="UP000283269">
    <property type="component" value="Unassembled WGS sequence"/>
</dbReference>
<keyword evidence="3" id="KW-1185">Reference proteome</keyword>
<evidence type="ECO:0000256" key="1">
    <source>
        <dbReference type="SAM" id="MobiDB-lite"/>
    </source>
</evidence>
<accession>A0A409XDS2</accession>
<dbReference type="OrthoDB" id="2563277at2759"/>
<evidence type="ECO:0000313" key="3">
    <source>
        <dbReference type="Proteomes" id="UP000283269"/>
    </source>
</evidence>
<dbReference type="STRING" id="93625.A0A409XDS2"/>
<name>A0A409XDS2_PSICY</name>
<sequence>MKNDDTMISILGGGHVRRRSVGSIIEASPCRQFRANESPNKSRIVEKPSIASTSSFQFGGELMIKARLTEELLDQAVPVFTRSGPATRSRSSTCTSSSGSDTPPLLASDGSSISGGSQPNIDLSHINIALSNTTHLMSTVTRNNVRARAPADGAGHRCRYSKSHASTLFGVRNDRGGDAEPGPHKSCAFGGVQEEQRQAVFVVDSDTASLRSKPEESVWDDERVLLWSDTPFFIPAIQSFQAPGSLAGMQARTRWPHSRSLQHTSCSRFDQPAYLNLKVALESVNSGVDTDVYVLLSRSDLISASSFATYIYATGGKGDLEIYVYPNDVDPDMGEIGLVKNSRVALTVGTVILHEIVVTWDVVMTRLTYGSHLDMTALYPNLPQGSVCALWLETGGGEVKTDWEGNAKTPTDHKIPTTSVLWSSLSSIVSMCLDYLARCRLRPTLMPFTPNARSGSDSFDIFQDAWEV</sequence>
<dbReference type="AlphaFoldDB" id="A0A409XDS2"/>
<dbReference type="EMBL" id="NHYD01001985">
    <property type="protein sequence ID" value="PPQ88933.1"/>
    <property type="molecule type" value="Genomic_DNA"/>
</dbReference>
<proteinExistence type="predicted"/>